<gene>
    <name evidence="1" type="ORF">QE152_g9848</name>
</gene>
<protein>
    <submittedName>
        <fullName evidence="1">Uncharacterized protein</fullName>
    </submittedName>
</protein>
<comment type="caution">
    <text evidence="1">The sequence shown here is derived from an EMBL/GenBank/DDBJ whole genome shotgun (WGS) entry which is preliminary data.</text>
</comment>
<evidence type="ECO:0000313" key="1">
    <source>
        <dbReference type="EMBL" id="KAK9738495.1"/>
    </source>
</evidence>
<sequence>MPREGHPARAIHHRKHGETSFAAHGQIRGATIATLTVVCIVHFKLSEFDRSLQAVPLRILDKIKKECSKVVVIFSVTRNI</sequence>
<reference evidence="1 2" key="1">
    <citation type="journal article" date="2024" name="BMC Genomics">
        <title>De novo assembly and annotation of Popillia japonica's genome with initial clues to its potential as an invasive pest.</title>
        <authorList>
            <person name="Cucini C."/>
            <person name="Boschi S."/>
            <person name="Funari R."/>
            <person name="Cardaioli E."/>
            <person name="Iannotti N."/>
            <person name="Marturano G."/>
            <person name="Paoli F."/>
            <person name="Bruttini M."/>
            <person name="Carapelli A."/>
            <person name="Frati F."/>
            <person name="Nardi F."/>
        </authorList>
    </citation>
    <scope>NUCLEOTIDE SEQUENCE [LARGE SCALE GENOMIC DNA]</scope>
    <source>
        <strain evidence="1">DMR45628</strain>
    </source>
</reference>
<dbReference type="Proteomes" id="UP001458880">
    <property type="component" value="Unassembled WGS sequence"/>
</dbReference>
<dbReference type="AlphaFoldDB" id="A0AAW1LTK0"/>
<keyword evidence="2" id="KW-1185">Reference proteome</keyword>
<name>A0AAW1LTK0_POPJA</name>
<accession>A0AAW1LTK0</accession>
<proteinExistence type="predicted"/>
<organism evidence="1 2">
    <name type="scientific">Popillia japonica</name>
    <name type="common">Japanese beetle</name>
    <dbReference type="NCBI Taxonomy" id="7064"/>
    <lineage>
        <taxon>Eukaryota</taxon>
        <taxon>Metazoa</taxon>
        <taxon>Ecdysozoa</taxon>
        <taxon>Arthropoda</taxon>
        <taxon>Hexapoda</taxon>
        <taxon>Insecta</taxon>
        <taxon>Pterygota</taxon>
        <taxon>Neoptera</taxon>
        <taxon>Endopterygota</taxon>
        <taxon>Coleoptera</taxon>
        <taxon>Polyphaga</taxon>
        <taxon>Scarabaeiformia</taxon>
        <taxon>Scarabaeidae</taxon>
        <taxon>Rutelinae</taxon>
        <taxon>Popillia</taxon>
    </lineage>
</organism>
<evidence type="ECO:0000313" key="2">
    <source>
        <dbReference type="Proteomes" id="UP001458880"/>
    </source>
</evidence>
<dbReference type="EMBL" id="JASPKY010000086">
    <property type="protein sequence ID" value="KAK9738495.1"/>
    <property type="molecule type" value="Genomic_DNA"/>
</dbReference>